<evidence type="ECO:0000256" key="4">
    <source>
        <dbReference type="ARBA" id="ARBA00022741"/>
    </source>
</evidence>
<accession>A0A1H9F1K7</accession>
<dbReference type="CDD" id="cd00009">
    <property type="entry name" value="AAA"/>
    <property type="match status" value="1"/>
</dbReference>
<dbReference type="InterPro" id="IPR025943">
    <property type="entry name" value="Sigma_54_int_dom_ATP-bd_2"/>
</dbReference>
<dbReference type="SMART" id="SM00448">
    <property type="entry name" value="REC"/>
    <property type="match status" value="1"/>
</dbReference>
<keyword evidence="4" id="KW-0547">Nucleotide-binding</keyword>
<dbReference type="InterPro" id="IPR003593">
    <property type="entry name" value="AAA+_ATPase"/>
</dbReference>
<dbReference type="PROSITE" id="PS00688">
    <property type="entry name" value="SIGMA54_INTERACT_3"/>
    <property type="match status" value="1"/>
</dbReference>
<keyword evidence="15" id="KW-1185">Reference proteome</keyword>
<comment type="subcellular location">
    <subcellularLocation>
        <location evidence="1">Cytoplasm</location>
    </subcellularLocation>
</comment>
<dbReference type="FunFam" id="1.10.8.60:FF:000014">
    <property type="entry name" value="DNA-binding transcriptional regulator NtrC"/>
    <property type="match status" value="1"/>
</dbReference>
<dbReference type="FunFam" id="3.40.50.300:FF:000006">
    <property type="entry name" value="DNA-binding transcriptional regulator NtrC"/>
    <property type="match status" value="1"/>
</dbReference>
<evidence type="ECO:0000256" key="11">
    <source>
        <dbReference type="PROSITE-ProRule" id="PRU00169"/>
    </source>
</evidence>
<dbReference type="GO" id="GO:0006355">
    <property type="term" value="P:regulation of DNA-templated transcription"/>
    <property type="evidence" value="ECO:0007669"/>
    <property type="project" value="InterPro"/>
</dbReference>
<dbReference type="FunFam" id="3.40.50.2300:FF:000018">
    <property type="entry name" value="DNA-binding transcriptional regulator NtrC"/>
    <property type="match status" value="1"/>
</dbReference>
<evidence type="ECO:0000256" key="2">
    <source>
        <dbReference type="ARBA" id="ARBA00022490"/>
    </source>
</evidence>
<protein>
    <submittedName>
        <fullName evidence="14">DNA-binding transcriptional response regulator, NtrC family, contains REC, AAA-type ATPase, and a Fis-type DNA-binding domains</fullName>
    </submittedName>
</protein>
<evidence type="ECO:0000259" key="13">
    <source>
        <dbReference type="PROSITE" id="PS50110"/>
    </source>
</evidence>
<dbReference type="InterPro" id="IPR025944">
    <property type="entry name" value="Sigma_54_int_dom_CS"/>
</dbReference>
<dbReference type="InterPro" id="IPR011006">
    <property type="entry name" value="CheY-like_superfamily"/>
</dbReference>
<name>A0A1H9F1K7_9GAMM</name>
<feature type="domain" description="Response regulatory" evidence="13">
    <location>
        <begin position="6"/>
        <end position="120"/>
    </location>
</feature>
<dbReference type="InterPro" id="IPR002078">
    <property type="entry name" value="Sigma_54_int"/>
</dbReference>
<keyword evidence="2" id="KW-0963">Cytoplasm</keyword>
<keyword evidence="9" id="KW-0010">Activator</keyword>
<dbReference type="GO" id="GO:0005737">
    <property type="term" value="C:cytoplasm"/>
    <property type="evidence" value="ECO:0007669"/>
    <property type="project" value="UniProtKB-SubCell"/>
</dbReference>
<dbReference type="PRINTS" id="PR01590">
    <property type="entry name" value="HTHFIS"/>
</dbReference>
<evidence type="ECO:0000256" key="10">
    <source>
        <dbReference type="ARBA" id="ARBA00023163"/>
    </source>
</evidence>
<dbReference type="Pfam" id="PF00072">
    <property type="entry name" value="Response_reg"/>
    <property type="match status" value="1"/>
</dbReference>
<feature type="domain" description="Sigma-54 factor interaction" evidence="12">
    <location>
        <begin position="145"/>
        <end position="374"/>
    </location>
</feature>
<evidence type="ECO:0000256" key="3">
    <source>
        <dbReference type="ARBA" id="ARBA00022553"/>
    </source>
</evidence>
<dbReference type="SUPFAM" id="SSF52540">
    <property type="entry name" value="P-loop containing nucleoside triphosphate hydrolases"/>
    <property type="match status" value="1"/>
</dbReference>
<evidence type="ECO:0000256" key="9">
    <source>
        <dbReference type="ARBA" id="ARBA00023159"/>
    </source>
</evidence>
<dbReference type="Gene3D" id="1.10.8.60">
    <property type="match status" value="1"/>
</dbReference>
<dbReference type="Pfam" id="PF25601">
    <property type="entry name" value="AAA_lid_14"/>
    <property type="match status" value="1"/>
</dbReference>
<dbReference type="PANTHER" id="PTHR32071:SF122">
    <property type="entry name" value="SIGMA FACTOR"/>
    <property type="match status" value="1"/>
</dbReference>
<evidence type="ECO:0000313" key="15">
    <source>
        <dbReference type="Proteomes" id="UP000199233"/>
    </source>
</evidence>
<feature type="modified residue" description="4-aspartylphosphate" evidence="11">
    <location>
        <position position="55"/>
    </location>
</feature>
<gene>
    <name evidence="14" type="ORF">SAMN04488038_105216</name>
</gene>
<evidence type="ECO:0000259" key="12">
    <source>
        <dbReference type="PROSITE" id="PS50045"/>
    </source>
</evidence>
<dbReference type="SUPFAM" id="SSF46689">
    <property type="entry name" value="Homeodomain-like"/>
    <property type="match status" value="1"/>
</dbReference>
<dbReference type="Pfam" id="PF00158">
    <property type="entry name" value="Sigma54_activat"/>
    <property type="match status" value="1"/>
</dbReference>
<organism evidence="14 15">
    <name type="scientific">Solimonas aquatica</name>
    <dbReference type="NCBI Taxonomy" id="489703"/>
    <lineage>
        <taxon>Bacteria</taxon>
        <taxon>Pseudomonadati</taxon>
        <taxon>Pseudomonadota</taxon>
        <taxon>Gammaproteobacteria</taxon>
        <taxon>Nevskiales</taxon>
        <taxon>Nevskiaceae</taxon>
        <taxon>Solimonas</taxon>
    </lineage>
</organism>
<dbReference type="EMBL" id="FOFS01000005">
    <property type="protein sequence ID" value="SEQ31343.1"/>
    <property type="molecule type" value="Genomic_DNA"/>
</dbReference>
<dbReference type="Gene3D" id="3.40.50.300">
    <property type="entry name" value="P-loop containing nucleotide triphosphate hydrolases"/>
    <property type="match status" value="1"/>
</dbReference>
<evidence type="ECO:0000256" key="7">
    <source>
        <dbReference type="ARBA" id="ARBA00023015"/>
    </source>
</evidence>
<evidence type="ECO:0000256" key="6">
    <source>
        <dbReference type="ARBA" id="ARBA00023012"/>
    </source>
</evidence>
<dbReference type="InterPro" id="IPR027417">
    <property type="entry name" value="P-loop_NTPase"/>
</dbReference>
<dbReference type="SMART" id="SM00382">
    <property type="entry name" value="AAA"/>
    <property type="match status" value="1"/>
</dbReference>
<dbReference type="InterPro" id="IPR002197">
    <property type="entry name" value="HTH_Fis"/>
</dbReference>
<dbReference type="PANTHER" id="PTHR32071">
    <property type="entry name" value="TRANSCRIPTIONAL REGULATORY PROTEIN"/>
    <property type="match status" value="1"/>
</dbReference>
<dbReference type="RefSeq" id="WP_093284347.1">
    <property type="nucleotide sequence ID" value="NZ_FOFS01000005.1"/>
</dbReference>
<keyword evidence="6" id="KW-0902">Two-component regulatory system</keyword>
<keyword evidence="8 14" id="KW-0238">DNA-binding</keyword>
<dbReference type="Pfam" id="PF02954">
    <property type="entry name" value="HTH_8"/>
    <property type="match status" value="1"/>
</dbReference>
<evidence type="ECO:0000313" key="14">
    <source>
        <dbReference type="EMBL" id="SEQ31343.1"/>
    </source>
</evidence>
<dbReference type="OrthoDB" id="9804019at2"/>
<evidence type="ECO:0000256" key="8">
    <source>
        <dbReference type="ARBA" id="ARBA00023125"/>
    </source>
</evidence>
<dbReference type="InterPro" id="IPR001789">
    <property type="entry name" value="Sig_transdc_resp-reg_receiver"/>
</dbReference>
<dbReference type="STRING" id="489703.SAMN04488038_105216"/>
<dbReference type="PROSITE" id="PS00676">
    <property type="entry name" value="SIGMA54_INTERACT_2"/>
    <property type="match status" value="1"/>
</dbReference>
<reference evidence="14 15" key="1">
    <citation type="submission" date="2016-10" db="EMBL/GenBank/DDBJ databases">
        <authorList>
            <person name="de Groot N.N."/>
        </authorList>
    </citation>
    <scope>NUCLEOTIDE SEQUENCE [LARGE SCALE GENOMIC DNA]</scope>
    <source>
        <strain evidence="14 15">DSM 25927</strain>
    </source>
</reference>
<dbReference type="Gene3D" id="1.10.10.60">
    <property type="entry name" value="Homeodomain-like"/>
    <property type="match status" value="1"/>
</dbReference>
<dbReference type="InterPro" id="IPR009057">
    <property type="entry name" value="Homeodomain-like_sf"/>
</dbReference>
<keyword evidence="10" id="KW-0804">Transcription</keyword>
<dbReference type="PROSITE" id="PS50045">
    <property type="entry name" value="SIGMA54_INTERACT_4"/>
    <property type="match status" value="1"/>
</dbReference>
<dbReference type="GO" id="GO:0005524">
    <property type="term" value="F:ATP binding"/>
    <property type="evidence" value="ECO:0007669"/>
    <property type="project" value="UniProtKB-KW"/>
</dbReference>
<dbReference type="Gene3D" id="3.40.50.2300">
    <property type="match status" value="1"/>
</dbReference>
<dbReference type="AlphaFoldDB" id="A0A1H9F1K7"/>
<dbReference type="Proteomes" id="UP000199233">
    <property type="component" value="Unassembled WGS sequence"/>
</dbReference>
<keyword evidence="3 11" id="KW-0597">Phosphoprotein</keyword>
<keyword evidence="7" id="KW-0805">Transcription regulation</keyword>
<sequence length="460" mass="50717">MNPRRCILVVDDEPRLREVIADALDDLGYRTLSADSAEAALQRLAVEPVDLVLSDLRMPGQDGHALLQDIRSRHATIPVVLMTAYSTVKDAVQMIKEGAFDYIAKPFEIGELSATIGNALRLSAALQDNQRLRRELESRYRFDHLIGASAAFRRVIGAIAEVCESRANVLLTGESGTGKELAARAIHYNSARRNEAFVAINCAAIPEGLLESELFGHVKGAFTGAVSARPGRFVQANGGTVFLDEIGDMPVSIQAKILRVLQERVVEPVGGSQSRSVDVRVIAATHRDLREAVRSGGFRHDLYYRLNVFPIELPPLRERREDIPLLLAHFLQELGKSSERPMPAFTPAALRLMERYSWPGNIRELQNCVERAVIVARNGSVDAGDLPAELHEPVSSENGGLPSDLDAELERLERRFVLEALARTNGVQVQAAELLGISERSLWHRIKKLGINIVKRPSST</sequence>
<dbReference type="InterPro" id="IPR058031">
    <property type="entry name" value="AAA_lid_NorR"/>
</dbReference>
<dbReference type="PROSITE" id="PS50110">
    <property type="entry name" value="RESPONSE_REGULATORY"/>
    <property type="match status" value="1"/>
</dbReference>
<evidence type="ECO:0000256" key="5">
    <source>
        <dbReference type="ARBA" id="ARBA00022840"/>
    </source>
</evidence>
<dbReference type="GO" id="GO:0000160">
    <property type="term" value="P:phosphorelay signal transduction system"/>
    <property type="evidence" value="ECO:0007669"/>
    <property type="project" value="UniProtKB-KW"/>
</dbReference>
<dbReference type="SUPFAM" id="SSF52172">
    <property type="entry name" value="CheY-like"/>
    <property type="match status" value="1"/>
</dbReference>
<evidence type="ECO:0000256" key="1">
    <source>
        <dbReference type="ARBA" id="ARBA00004496"/>
    </source>
</evidence>
<proteinExistence type="predicted"/>
<keyword evidence="5" id="KW-0067">ATP-binding</keyword>
<dbReference type="GO" id="GO:0043565">
    <property type="term" value="F:sequence-specific DNA binding"/>
    <property type="evidence" value="ECO:0007669"/>
    <property type="project" value="InterPro"/>
</dbReference>